<keyword evidence="5" id="KW-1185">Reference proteome</keyword>
<proteinExistence type="predicted"/>
<evidence type="ECO:0000259" key="3">
    <source>
        <dbReference type="PROSITE" id="PS50103"/>
    </source>
</evidence>
<name>A0ABN9QIW0_9DINO</name>
<organism evidence="4 5">
    <name type="scientific">Prorocentrum cordatum</name>
    <dbReference type="NCBI Taxonomy" id="2364126"/>
    <lineage>
        <taxon>Eukaryota</taxon>
        <taxon>Sar</taxon>
        <taxon>Alveolata</taxon>
        <taxon>Dinophyceae</taxon>
        <taxon>Prorocentrales</taxon>
        <taxon>Prorocentraceae</taxon>
        <taxon>Prorocentrum</taxon>
    </lineage>
</organism>
<keyword evidence="1" id="KW-0863">Zinc-finger</keyword>
<feature type="domain" description="C3H1-type" evidence="3">
    <location>
        <begin position="65"/>
        <end position="88"/>
    </location>
</feature>
<feature type="region of interest" description="Disordered" evidence="2">
    <location>
        <begin position="101"/>
        <end position="120"/>
    </location>
</feature>
<reference evidence="4" key="1">
    <citation type="submission" date="2023-10" db="EMBL/GenBank/DDBJ databases">
        <authorList>
            <person name="Chen Y."/>
            <person name="Shah S."/>
            <person name="Dougan E. K."/>
            <person name="Thang M."/>
            <person name="Chan C."/>
        </authorList>
    </citation>
    <scope>NUCLEOTIDE SEQUENCE [LARGE SCALE GENOMIC DNA]</scope>
</reference>
<dbReference type="InterPro" id="IPR000571">
    <property type="entry name" value="Znf_CCCH"/>
</dbReference>
<keyword evidence="1" id="KW-0862">Zinc</keyword>
<gene>
    <name evidence="4" type="ORF">PCOR1329_LOCUS11456</name>
</gene>
<sequence>MLLMQIPIQIGGVPAAPAPQRGAAPADFRSLCEDRALGAAPPPLSAVACRASRGSKNHFKGQCRPCRFHLAPEECPRGEACNFCHFPHGAEKLAQMDAFSSRAKGRRPRTGAEPRQAPPGLRLSLCDHLDLVGSWSGRQQPASSSGSICSWSGSELAEAPARGAAWQGDPPGRAARALRRLSGGLAGAASEDEVRRHGGGEGGDDDPCDFRGRPTILVSGECARPPEEE</sequence>
<evidence type="ECO:0000256" key="2">
    <source>
        <dbReference type="SAM" id="MobiDB-lite"/>
    </source>
</evidence>
<dbReference type="EMBL" id="CAUYUJ010003313">
    <property type="protein sequence ID" value="CAK0804757.1"/>
    <property type="molecule type" value="Genomic_DNA"/>
</dbReference>
<keyword evidence="1" id="KW-0479">Metal-binding</keyword>
<feature type="region of interest" description="Disordered" evidence="2">
    <location>
        <begin position="183"/>
        <end position="229"/>
    </location>
</feature>
<accession>A0ABN9QIW0</accession>
<comment type="caution">
    <text evidence="4">The sequence shown here is derived from an EMBL/GenBank/DDBJ whole genome shotgun (WGS) entry which is preliminary data.</text>
</comment>
<protein>
    <recommendedName>
        <fullName evidence="3">C3H1-type domain-containing protein</fullName>
    </recommendedName>
</protein>
<evidence type="ECO:0000313" key="4">
    <source>
        <dbReference type="EMBL" id="CAK0804757.1"/>
    </source>
</evidence>
<dbReference type="Proteomes" id="UP001189429">
    <property type="component" value="Unassembled WGS sequence"/>
</dbReference>
<dbReference type="PROSITE" id="PS50103">
    <property type="entry name" value="ZF_C3H1"/>
    <property type="match status" value="1"/>
</dbReference>
<evidence type="ECO:0000256" key="1">
    <source>
        <dbReference type="PROSITE-ProRule" id="PRU00723"/>
    </source>
</evidence>
<feature type="zinc finger region" description="C3H1-type" evidence="1">
    <location>
        <begin position="65"/>
        <end position="88"/>
    </location>
</feature>
<evidence type="ECO:0000313" key="5">
    <source>
        <dbReference type="Proteomes" id="UP001189429"/>
    </source>
</evidence>